<gene>
    <name evidence="6" type="ORF">CTI12_AA234470</name>
</gene>
<evidence type="ECO:0000256" key="2">
    <source>
        <dbReference type="ARBA" id="ARBA00022833"/>
    </source>
</evidence>
<comment type="caution">
    <text evidence="6">The sequence shown here is derived from an EMBL/GenBank/DDBJ whole genome shotgun (WGS) entry which is preliminary data.</text>
</comment>
<evidence type="ECO:0000256" key="1">
    <source>
        <dbReference type="ARBA" id="ARBA00022723"/>
    </source>
</evidence>
<dbReference type="GO" id="GO:0016616">
    <property type="term" value="F:oxidoreductase activity, acting on the CH-OH group of donors, NAD or NADP as acceptor"/>
    <property type="evidence" value="ECO:0007669"/>
    <property type="project" value="InterPro"/>
</dbReference>
<proteinExistence type="predicted"/>
<feature type="domain" description="Alcohol dehydrogenase-like N-terminal" evidence="5">
    <location>
        <begin position="185"/>
        <end position="261"/>
    </location>
</feature>
<protein>
    <submittedName>
        <fullName evidence="6">8-hydroxygeraniol dehydrogenase</fullName>
    </submittedName>
</protein>
<dbReference type="GO" id="GO:0046872">
    <property type="term" value="F:metal ion binding"/>
    <property type="evidence" value="ECO:0007669"/>
    <property type="project" value="UniProtKB-KW"/>
</dbReference>
<keyword evidence="2" id="KW-0862">Zinc</keyword>
<evidence type="ECO:0000313" key="6">
    <source>
        <dbReference type="EMBL" id="PWA76243.1"/>
    </source>
</evidence>
<evidence type="ECO:0000256" key="4">
    <source>
        <dbReference type="SAM" id="MobiDB-lite"/>
    </source>
</evidence>
<dbReference type="InterPro" id="IPR047109">
    <property type="entry name" value="CAD-like"/>
</dbReference>
<dbReference type="OrthoDB" id="1879366at2759"/>
<dbReference type="PANTHER" id="PTHR42683">
    <property type="entry name" value="ALDEHYDE REDUCTASE"/>
    <property type="match status" value="1"/>
</dbReference>
<evidence type="ECO:0000256" key="3">
    <source>
        <dbReference type="ARBA" id="ARBA00023002"/>
    </source>
</evidence>
<dbReference type="InterPro" id="IPR011032">
    <property type="entry name" value="GroES-like_sf"/>
</dbReference>
<dbReference type="EMBL" id="PKPP01002294">
    <property type="protein sequence ID" value="PWA76243.1"/>
    <property type="molecule type" value="Genomic_DNA"/>
</dbReference>
<dbReference type="Proteomes" id="UP000245207">
    <property type="component" value="Unassembled WGS sequence"/>
</dbReference>
<keyword evidence="1" id="KW-0479">Metal-binding</keyword>
<dbReference type="InterPro" id="IPR013154">
    <property type="entry name" value="ADH-like_N"/>
</dbReference>
<name>A0A2U1NRV8_ARTAN</name>
<sequence>MYELQVKGVLHAKVWISDAAKDHIASASTFANVVGMQAINNTTSGGYKVIEMSDDSNFKAVVAPSEEEAQGGREPVADKPTAGVTEKRGSCWCCISKSRWWEKADYGSGTLLGEMIWMLLLLHSQALKKQGNCLNVSYKEMVKTDSRRLRVYAHQHLHQREYWKGMRLRVLHKANVNASSILWHMHEIVDVVTEVGNKVLKVKVGDNVGVGCLVGSCRSCDQCVVDQEQSWPKMVLTYNATIEVTYGGYSDHMVANQHFIVA</sequence>
<dbReference type="STRING" id="35608.A0A2U1NRV8"/>
<evidence type="ECO:0000259" key="5">
    <source>
        <dbReference type="Pfam" id="PF08240"/>
    </source>
</evidence>
<reference evidence="6 7" key="1">
    <citation type="journal article" date="2018" name="Mol. Plant">
        <title>The genome of Artemisia annua provides insight into the evolution of Asteraceae family and artemisinin biosynthesis.</title>
        <authorList>
            <person name="Shen Q."/>
            <person name="Zhang L."/>
            <person name="Liao Z."/>
            <person name="Wang S."/>
            <person name="Yan T."/>
            <person name="Shi P."/>
            <person name="Liu M."/>
            <person name="Fu X."/>
            <person name="Pan Q."/>
            <person name="Wang Y."/>
            <person name="Lv Z."/>
            <person name="Lu X."/>
            <person name="Zhang F."/>
            <person name="Jiang W."/>
            <person name="Ma Y."/>
            <person name="Chen M."/>
            <person name="Hao X."/>
            <person name="Li L."/>
            <person name="Tang Y."/>
            <person name="Lv G."/>
            <person name="Zhou Y."/>
            <person name="Sun X."/>
            <person name="Brodelius P.E."/>
            <person name="Rose J.K.C."/>
            <person name="Tang K."/>
        </authorList>
    </citation>
    <scope>NUCLEOTIDE SEQUENCE [LARGE SCALE GENOMIC DNA]</scope>
    <source>
        <strain evidence="7">cv. Huhao1</strain>
        <tissue evidence="6">Leaf</tissue>
    </source>
</reference>
<dbReference type="Gene3D" id="3.90.180.10">
    <property type="entry name" value="Medium-chain alcohol dehydrogenases, catalytic domain"/>
    <property type="match status" value="1"/>
</dbReference>
<dbReference type="SUPFAM" id="SSF50129">
    <property type="entry name" value="GroES-like"/>
    <property type="match status" value="1"/>
</dbReference>
<accession>A0A2U1NRV8</accession>
<organism evidence="6 7">
    <name type="scientific">Artemisia annua</name>
    <name type="common">Sweet wormwood</name>
    <dbReference type="NCBI Taxonomy" id="35608"/>
    <lineage>
        <taxon>Eukaryota</taxon>
        <taxon>Viridiplantae</taxon>
        <taxon>Streptophyta</taxon>
        <taxon>Embryophyta</taxon>
        <taxon>Tracheophyta</taxon>
        <taxon>Spermatophyta</taxon>
        <taxon>Magnoliopsida</taxon>
        <taxon>eudicotyledons</taxon>
        <taxon>Gunneridae</taxon>
        <taxon>Pentapetalae</taxon>
        <taxon>asterids</taxon>
        <taxon>campanulids</taxon>
        <taxon>Asterales</taxon>
        <taxon>Asteraceae</taxon>
        <taxon>Asteroideae</taxon>
        <taxon>Anthemideae</taxon>
        <taxon>Artemisiinae</taxon>
        <taxon>Artemisia</taxon>
    </lineage>
</organism>
<keyword evidence="7" id="KW-1185">Reference proteome</keyword>
<dbReference type="Pfam" id="PF08240">
    <property type="entry name" value="ADH_N"/>
    <property type="match status" value="1"/>
</dbReference>
<feature type="region of interest" description="Disordered" evidence="4">
    <location>
        <begin position="63"/>
        <end position="84"/>
    </location>
</feature>
<evidence type="ECO:0000313" key="7">
    <source>
        <dbReference type="Proteomes" id="UP000245207"/>
    </source>
</evidence>
<dbReference type="AlphaFoldDB" id="A0A2U1NRV8"/>
<keyword evidence="3" id="KW-0560">Oxidoreductase</keyword>